<organism evidence="2 3">
    <name type="scientific">Hymenobacter mucosus</name>
    <dbReference type="NCBI Taxonomy" id="1411120"/>
    <lineage>
        <taxon>Bacteria</taxon>
        <taxon>Pseudomonadati</taxon>
        <taxon>Bacteroidota</taxon>
        <taxon>Cytophagia</taxon>
        <taxon>Cytophagales</taxon>
        <taxon>Hymenobacteraceae</taxon>
        <taxon>Hymenobacter</taxon>
    </lineage>
</organism>
<feature type="chain" id="PRO_5013371424" evidence="1">
    <location>
        <begin position="21"/>
        <end position="154"/>
    </location>
</feature>
<evidence type="ECO:0000256" key="1">
    <source>
        <dbReference type="SAM" id="SignalP"/>
    </source>
</evidence>
<name>A0A238VG63_9BACT</name>
<protein>
    <submittedName>
        <fullName evidence="2">Carboxypeptidase regulatory-like domain-containing protein</fullName>
    </submittedName>
</protein>
<accession>A0A238VG63</accession>
<feature type="signal peptide" evidence="1">
    <location>
        <begin position="1"/>
        <end position="20"/>
    </location>
</feature>
<sequence length="154" mass="16246">MKTLRYLLALFLLLPLTLLAQTRAAKPTQLPPAAMATIAAQPATAAPKVAGSATPASHVISGIVLSTSGVPLAGATVELALERSHTSSTNADGMFMLRTTATAPTLIVSYAGYQQVQVTVDSGRPVSVEMQPIRNYAQQLKQQSKAANKAYRKR</sequence>
<dbReference type="InterPro" id="IPR008969">
    <property type="entry name" value="CarboxyPept-like_regulatory"/>
</dbReference>
<keyword evidence="2" id="KW-0645">Protease</keyword>
<dbReference type="AlphaFoldDB" id="A0A238VG63"/>
<dbReference type="SUPFAM" id="SSF49464">
    <property type="entry name" value="Carboxypeptidase regulatory domain-like"/>
    <property type="match status" value="1"/>
</dbReference>
<reference evidence="3" key="1">
    <citation type="submission" date="2017-06" db="EMBL/GenBank/DDBJ databases">
        <authorList>
            <person name="Varghese N."/>
            <person name="Submissions S."/>
        </authorList>
    </citation>
    <scope>NUCLEOTIDE SEQUENCE [LARGE SCALE GENOMIC DNA]</scope>
    <source>
        <strain evidence="3">DSM 28041</strain>
    </source>
</reference>
<dbReference type="Gene3D" id="2.60.40.1120">
    <property type="entry name" value="Carboxypeptidase-like, regulatory domain"/>
    <property type="match status" value="1"/>
</dbReference>
<evidence type="ECO:0000313" key="2">
    <source>
        <dbReference type="EMBL" id="SNR33380.1"/>
    </source>
</evidence>
<keyword evidence="2" id="KW-0378">Hydrolase</keyword>
<keyword evidence="1" id="KW-0732">Signal</keyword>
<dbReference type="Pfam" id="PF13620">
    <property type="entry name" value="CarboxypepD_reg"/>
    <property type="match status" value="1"/>
</dbReference>
<keyword evidence="3" id="KW-1185">Reference proteome</keyword>
<proteinExistence type="predicted"/>
<keyword evidence="2" id="KW-0121">Carboxypeptidase</keyword>
<dbReference type="GO" id="GO:0004180">
    <property type="term" value="F:carboxypeptidase activity"/>
    <property type="evidence" value="ECO:0007669"/>
    <property type="project" value="UniProtKB-KW"/>
</dbReference>
<evidence type="ECO:0000313" key="3">
    <source>
        <dbReference type="Proteomes" id="UP000198310"/>
    </source>
</evidence>
<dbReference type="RefSeq" id="WP_089331610.1">
    <property type="nucleotide sequence ID" value="NZ_FZNS01000001.1"/>
</dbReference>
<gene>
    <name evidence="2" type="ORF">SAMN06269173_101627</name>
</gene>
<dbReference type="Proteomes" id="UP000198310">
    <property type="component" value="Unassembled WGS sequence"/>
</dbReference>
<dbReference type="EMBL" id="FZNS01000001">
    <property type="protein sequence ID" value="SNR33380.1"/>
    <property type="molecule type" value="Genomic_DNA"/>
</dbReference>